<keyword evidence="5" id="KW-1185">Reference proteome</keyword>
<gene>
    <name evidence="4" type="ORF">HT134_36165</name>
</gene>
<dbReference type="EMBL" id="JABWGO010000012">
    <property type="protein sequence ID" value="NUW45511.1"/>
    <property type="molecule type" value="Genomic_DNA"/>
</dbReference>
<proteinExistence type="predicted"/>
<feature type="region of interest" description="Disordered" evidence="2">
    <location>
        <begin position="328"/>
        <end position="349"/>
    </location>
</feature>
<keyword evidence="3" id="KW-0472">Membrane</keyword>
<feature type="transmembrane region" description="Helical" evidence="3">
    <location>
        <begin position="108"/>
        <end position="135"/>
    </location>
</feature>
<keyword evidence="3" id="KW-0812">Transmembrane</keyword>
<comment type="caution">
    <text evidence="4">The sequence shown here is derived from an EMBL/GenBank/DDBJ whole genome shotgun (WGS) entry which is preliminary data.</text>
</comment>
<feature type="transmembrane region" description="Helical" evidence="3">
    <location>
        <begin position="15"/>
        <end position="35"/>
    </location>
</feature>
<evidence type="ECO:0000256" key="3">
    <source>
        <dbReference type="SAM" id="Phobius"/>
    </source>
</evidence>
<accession>A0A7Y6MG96</accession>
<evidence type="ECO:0000256" key="1">
    <source>
        <dbReference type="SAM" id="Coils"/>
    </source>
</evidence>
<dbReference type="AlphaFoldDB" id="A0A7Y6MG96"/>
<organism evidence="4 5">
    <name type="scientific">Nonomuraea rhodomycinica</name>
    <dbReference type="NCBI Taxonomy" id="1712872"/>
    <lineage>
        <taxon>Bacteria</taxon>
        <taxon>Bacillati</taxon>
        <taxon>Actinomycetota</taxon>
        <taxon>Actinomycetes</taxon>
        <taxon>Streptosporangiales</taxon>
        <taxon>Streptosporangiaceae</taxon>
        <taxon>Nonomuraea</taxon>
    </lineage>
</organism>
<keyword evidence="3" id="KW-1133">Transmembrane helix</keyword>
<evidence type="ECO:0000313" key="5">
    <source>
        <dbReference type="Proteomes" id="UP000546126"/>
    </source>
</evidence>
<feature type="region of interest" description="Disordered" evidence="2">
    <location>
        <begin position="263"/>
        <end position="291"/>
    </location>
</feature>
<evidence type="ECO:0000256" key="2">
    <source>
        <dbReference type="SAM" id="MobiDB-lite"/>
    </source>
</evidence>
<name>A0A7Y6MG96_9ACTN</name>
<sequence>MTAQHDTDNHTRWPLWGLLVFCGAISLTLSVMHALSKAAEGDLKATVAGFLIGIAPVIAAAFLAHLLTDPYASNLLKGGVGLVFVGGMALSVNAQQEVVLPFVGGNHFLAVLFPIVLDLSTVMALLALSGVGYSYNRALQLEELRKELEPVLNAELRRNFTAEQAAREEELRAELERAKKTELGELQRELEENHSAELAALRRELAERHSEELDEREQAIRGELADRWEHAVAQIRKEAAAETEDRVRDAEIATEARVRLELTKNSTAGKRRPKEIESASGKGAGQQVNKRARAASILRTNPDIEVKELAAMLDCTTKYARNLIADMAPGRGNGQGETGSEEVRLRAVP</sequence>
<evidence type="ECO:0000313" key="4">
    <source>
        <dbReference type="EMBL" id="NUW45511.1"/>
    </source>
</evidence>
<reference evidence="4 5" key="1">
    <citation type="submission" date="2020-06" db="EMBL/GenBank/DDBJ databases">
        <authorList>
            <person name="Chanama M."/>
        </authorList>
    </citation>
    <scope>NUCLEOTIDE SEQUENCE [LARGE SCALE GENOMIC DNA]</scope>
    <source>
        <strain evidence="4 5">TBRC6557</strain>
    </source>
</reference>
<feature type="transmembrane region" description="Helical" evidence="3">
    <location>
        <begin position="47"/>
        <end position="67"/>
    </location>
</feature>
<feature type="coiled-coil region" evidence="1">
    <location>
        <begin position="158"/>
        <end position="192"/>
    </location>
</feature>
<keyword evidence="1" id="KW-0175">Coiled coil</keyword>
<dbReference type="RefSeq" id="WP_175604971.1">
    <property type="nucleotide sequence ID" value="NZ_JABWGO010000012.1"/>
</dbReference>
<dbReference type="Proteomes" id="UP000546126">
    <property type="component" value="Unassembled WGS sequence"/>
</dbReference>
<protein>
    <submittedName>
        <fullName evidence="4">Uncharacterized protein</fullName>
    </submittedName>
</protein>